<evidence type="ECO:0000313" key="1">
    <source>
        <dbReference type="EMBL" id="OOP55294.1"/>
    </source>
</evidence>
<gene>
    <name evidence="1" type="ORF">AYP45_15620</name>
</gene>
<dbReference type="EMBL" id="AYTS01000157">
    <property type="protein sequence ID" value="OOP55294.1"/>
    <property type="molecule type" value="Genomic_DNA"/>
</dbReference>
<protein>
    <submittedName>
        <fullName evidence="1">Uncharacterized protein</fullName>
    </submittedName>
</protein>
<reference evidence="1 2" key="1">
    <citation type="journal article" date="2017" name="Water Res.">
        <title>Discovery and metagenomic analysis of an anammox bacterial enrichment related to Candidatus "Brocadia caroliniensis" in a full-scale glycerol-fed nitritation-denitritation separate centrate treatment process.</title>
        <authorList>
            <person name="Park H."/>
            <person name="Brotto A.C."/>
            <person name="van Loosdrecht M.C."/>
            <person name="Chandran K."/>
        </authorList>
    </citation>
    <scope>NUCLEOTIDE SEQUENCE [LARGE SCALE GENOMIC DNA]</scope>
    <source>
        <strain evidence="1">26THWARD</strain>
    </source>
</reference>
<accession>A0A1V4AQB1</accession>
<dbReference type="STRING" id="1004156.AYP45_15620"/>
<proteinExistence type="predicted"/>
<organism evidence="1 2">
    <name type="scientific">Candidatus Brocadia carolinensis</name>
    <dbReference type="NCBI Taxonomy" id="1004156"/>
    <lineage>
        <taxon>Bacteria</taxon>
        <taxon>Pseudomonadati</taxon>
        <taxon>Planctomycetota</taxon>
        <taxon>Candidatus Brocadiia</taxon>
        <taxon>Candidatus Brocadiales</taxon>
        <taxon>Candidatus Brocadiaceae</taxon>
        <taxon>Candidatus Brocadia</taxon>
    </lineage>
</organism>
<sequence>MGISKLNKGQKSCKGGIYIFSGRADPTWQVAEVIAQRLEEIWDLLKPLTGERPFAPPLGYRGCFLRCTNDREWFAYGGAVTLRTGGGSESREDKDGNFEKLLLSSAPKGMFPVSF</sequence>
<name>A0A1V4AQB1_9BACT</name>
<dbReference type="AlphaFoldDB" id="A0A1V4AQB1"/>
<dbReference type="Proteomes" id="UP000189681">
    <property type="component" value="Unassembled WGS sequence"/>
</dbReference>
<evidence type="ECO:0000313" key="2">
    <source>
        <dbReference type="Proteomes" id="UP000189681"/>
    </source>
</evidence>
<comment type="caution">
    <text evidence="1">The sequence shown here is derived from an EMBL/GenBank/DDBJ whole genome shotgun (WGS) entry which is preliminary data.</text>
</comment>